<sequence length="266" mass="29144">MFGVAALVPRVRAFAGALRPALPSMQMITMPVATYATSPIRIGNLVPAQPKKNRKRLGRGSGSGRGGTSTRGHKGQKARAGDGKPKPGFEGGQMPLIRLIPKRGFTNPHKQHYAPLNLDRLQFWIDQGRLDPSKPITARELYESRCIHRLRDGVKLLGDGSQHLRTPVNMIVSRASRSAIDAVEKAGGSIVCRYYNALSLRALVKPHKWLAKNEPLPHFADPVSHRDLLWYSSINNRGYLALRDRQARASAPEAEAPSSSESTPGP</sequence>
<dbReference type="SUPFAM" id="SSF52080">
    <property type="entry name" value="Ribosomal proteins L15p and L18e"/>
    <property type="match status" value="1"/>
</dbReference>
<evidence type="ECO:0000256" key="3">
    <source>
        <dbReference type="ARBA" id="ARBA00023274"/>
    </source>
</evidence>
<reference evidence="6" key="1">
    <citation type="submission" date="2023-03" db="EMBL/GenBank/DDBJ databases">
        <title>Mating type loci evolution in Malassezia.</title>
        <authorList>
            <person name="Coelho M.A."/>
        </authorList>
    </citation>
    <scope>NUCLEOTIDE SEQUENCE</scope>
    <source>
        <strain evidence="6">CBS 9557</strain>
    </source>
</reference>
<dbReference type="InterPro" id="IPR005749">
    <property type="entry name" value="Ribosomal_uL15_bac-type"/>
</dbReference>
<dbReference type="Pfam" id="PF00828">
    <property type="entry name" value="Ribosomal_L27A"/>
    <property type="match status" value="1"/>
</dbReference>
<dbReference type="InterPro" id="IPR021131">
    <property type="entry name" value="Ribosomal_uL15/eL18"/>
</dbReference>
<comment type="similarity">
    <text evidence="1">Belongs to the universal ribosomal protein uL15 family.</text>
</comment>
<keyword evidence="2" id="KW-0689">Ribosomal protein</keyword>
<evidence type="ECO:0000256" key="4">
    <source>
        <dbReference type="SAM" id="MobiDB-lite"/>
    </source>
</evidence>
<proteinExistence type="inferred from homology"/>
<dbReference type="InterPro" id="IPR036227">
    <property type="entry name" value="Ribosomal_uL15/eL18_sf"/>
</dbReference>
<dbReference type="Gene3D" id="3.100.10.10">
    <property type="match status" value="1"/>
</dbReference>
<feature type="compositionally biased region" description="Gly residues" evidence="4">
    <location>
        <begin position="59"/>
        <end position="69"/>
    </location>
</feature>
<protein>
    <submittedName>
        <fullName evidence="6">YmL10</fullName>
    </submittedName>
</protein>
<dbReference type="Proteomes" id="UP001213623">
    <property type="component" value="Chromosome 5"/>
</dbReference>
<keyword evidence="3" id="KW-0687">Ribonucleoprotein</keyword>
<name>A0AAF0ETI0_9BASI</name>
<dbReference type="NCBIfam" id="TIGR01071">
    <property type="entry name" value="rplO_bact"/>
    <property type="match status" value="1"/>
</dbReference>
<dbReference type="GO" id="GO:0006412">
    <property type="term" value="P:translation"/>
    <property type="evidence" value="ECO:0007669"/>
    <property type="project" value="InterPro"/>
</dbReference>
<dbReference type="GO" id="GO:0005762">
    <property type="term" value="C:mitochondrial large ribosomal subunit"/>
    <property type="evidence" value="ECO:0007669"/>
    <property type="project" value="TreeGrafter"/>
</dbReference>
<evidence type="ECO:0000259" key="5">
    <source>
        <dbReference type="Pfam" id="PF00828"/>
    </source>
</evidence>
<dbReference type="GO" id="GO:0003735">
    <property type="term" value="F:structural constituent of ribosome"/>
    <property type="evidence" value="ECO:0007669"/>
    <property type="project" value="InterPro"/>
</dbReference>
<dbReference type="InterPro" id="IPR030878">
    <property type="entry name" value="Ribosomal_uL15"/>
</dbReference>
<dbReference type="FunFam" id="3.100.10.10:FF:000011">
    <property type="entry name" value="50S ribosomal subunit protein L15"/>
    <property type="match status" value="1"/>
</dbReference>
<evidence type="ECO:0000313" key="6">
    <source>
        <dbReference type="EMBL" id="WFD28097.1"/>
    </source>
</evidence>
<keyword evidence="7" id="KW-1185">Reference proteome</keyword>
<evidence type="ECO:0000256" key="1">
    <source>
        <dbReference type="ARBA" id="ARBA00007320"/>
    </source>
</evidence>
<accession>A0AAF0ETI0</accession>
<gene>
    <name evidence="6" type="primary">MRPL10</name>
    <name evidence="6" type="ORF">MNAN1_003103</name>
</gene>
<dbReference type="HAMAP" id="MF_01341">
    <property type="entry name" value="Ribosomal_uL15"/>
    <property type="match status" value="1"/>
</dbReference>
<evidence type="ECO:0000313" key="7">
    <source>
        <dbReference type="Proteomes" id="UP001213623"/>
    </source>
</evidence>
<feature type="region of interest" description="Disordered" evidence="4">
    <location>
        <begin position="245"/>
        <end position="266"/>
    </location>
</feature>
<dbReference type="EMBL" id="CP119896">
    <property type="protein sequence ID" value="WFD28097.1"/>
    <property type="molecule type" value="Genomic_DNA"/>
</dbReference>
<dbReference type="PANTHER" id="PTHR12934">
    <property type="entry name" value="50S RIBOSOMAL PROTEIN L15"/>
    <property type="match status" value="1"/>
</dbReference>
<feature type="domain" description="Large ribosomal subunit protein uL15/eL18" evidence="5">
    <location>
        <begin position="115"/>
        <end position="191"/>
    </location>
</feature>
<feature type="compositionally biased region" description="Low complexity" evidence="4">
    <location>
        <begin position="248"/>
        <end position="266"/>
    </location>
</feature>
<feature type="region of interest" description="Disordered" evidence="4">
    <location>
        <begin position="45"/>
        <end position="94"/>
    </location>
</feature>
<dbReference type="PANTHER" id="PTHR12934:SF11">
    <property type="entry name" value="LARGE RIBOSOMAL SUBUNIT PROTEIN UL15M"/>
    <property type="match status" value="1"/>
</dbReference>
<dbReference type="AlphaFoldDB" id="A0AAF0ETI0"/>
<evidence type="ECO:0000256" key="2">
    <source>
        <dbReference type="ARBA" id="ARBA00022980"/>
    </source>
</evidence>
<organism evidence="6 7">
    <name type="scientific">Malassezia nana</name>
    <dbReference type="NCBI Taxonomy" id="180528"/>
    <lineage>
        <taxon>Eukaryota</taxon>
        <taxon>Fungi</taxon>
        <taxon>Dikarya</taxon>
        <taxon>Basidiomycota</taxon>
        <taxon>Ustilaginomycotina</taxon>
        <taxon>Malasseziomycetes</taxon>
        <taxon>Malasseziales</taxon>
        <taxon>Malasseziaceae</taxon>
        <taxon>Malassezia</taxon>
    </lineage>
</organism>